<proteinExistence type="predicted"/>
<dbReference type="Pfam" id="PF16116">
    <property type="entry name" value="DUF4832"/>
    <property type="match status" value="1"/>
</dbReference>
<evidence type="ECO:0000313" key="3">
    <source>
        <dbReference type="EMBL" id="GAO41132.1"/>
    </source>
</evidence>
<evidence type="ECO:0000259" key="2">
    <source>
        <dbReference type="Pfam" id="PF16173"/>
    </source>
</evidence>
<dbReference type="Proteomes" id="UP000033121">
    <property type="component" value="Unassembled WGS sequence"/>
</dbReference>
<dbReference type="InterPro" id="IPR032379">
    <property type="entry name" value="DUF4874"/>
</dbReference>
<dbReference type="Pfam" id="PF16173">
    <property type="entry name" value="DUF4874"/>
    <property type="match status" value="1"/>
</dbReference>
<gene>
    <name evidence="3" type="ORF">FPE01S_01_01440</name>
</gene>
<dbReference type="STRING" id="1220578.FPE01S_01_01440"/>
<name>A0A0E9MTN8_9BACT</name>
<feature type="domain" description="DUF4832" evidence="1">
    <location>
        <begin position="257"/>
        <end position="476"/>
    </location>
</feature>
<dbReference type="InterPro" id="IPR032267">
    <property type="entry name" value="DUF4832"/>
</dbReference>
<dbReference type="EMBL" id="BBWV01000001">
    <property type="protein sequence ID" value="GAO41132.1"/>
    <property type="molecule type" value="Genomic_DNA"/>
</dbReference>
<organism evidence="3 4">
    <name type="scientific">Flavihumibacter petaseus NBRC 106054</name>
    <dbReference type="NCBI Taxonomy" id="1220578"/>
    <lineage>
        <taxon>Bacteria</taxon>
        <taxon>Pseudomonadati</taxon>
        <taxon>Bacteroidota</taxon>
        <taxon>Chitinophagia</taxon>
        <taxon>Chitinophagales</taxon>
        <taxon>Chitinophagaceae</taxon>
        <taxon>Flavihumibacter</taxon>
    </lineage>
</organism>
<feature type="domain" description="DUF4874" evidence="2">
    <location>
        <begin position="33"/>
        <end position="226"/>
    </location>
</feature>
<comment type="caution">
    <text evidence="3">The sequence shown here is derived from an EMBL/GenBank/DDBJ whole genome shotgun (WGS) entry which is preliminary data.</text>
</comment>
<reference evidence="3 4" key="1">
    <citation type="submission" date="2015-04" db="EMBL/GenBank/DDBJ databases">
        <title>Whole genome shotgun sequence of Flavihumibacter petaseus NBRC 106054.</title>
        <authorList>
            <person name="Miyazawa S."/>
            <person name="Hosoyama A."/>
            <person name="Hashimoto M."/>
            <person name="Noguchi M."/>
            <person name="Tsuchikane K."/>
            <person name="Ohji S."/>
            <person name="Yamazoe A."/>
            <person name="Ichikawa N."/>
            <person name="Kimura A."/>
            <person name="Fujita N."/>
        </authorList>
    </citation>
    <scope>NUCLEOTIDE SEQUENCE [LARGE SCALE GENOMIC DNA]</scope>
    <source>
        <strain evidence="3 4">NBRC 106054</strain>
    </source>
</reference>
<accession>A0A0E9MTN8</accession>
<dbReference type="AlphaFoldDB" id="A0A0E9MTN8"/>
<sequence>MIASCDKIEKPILYIPPAADTIVYTASTADLVNPERGFYRYSATHADNYSPLDVNTLKSWRTAVQADGGNYSVMSSLVFRYFVLDGLNDKPLPDELLQKIKADFAAIREAGLKAIPRFTYTTSPKAGDCPEGFICPPYGDASKEVVLQHITQLKPLLQENADVIACLQLGFIGTWGENYYTDHFGDASSNGQSQLFDADWEVRAEILRAVLDALPADRMVQVRYPQLKQRFVYGVNAPVSSAALAETEAFTGTDKARIGMHNDCFLASADDYGTYSDYGNSSSPRAAATSVLKAYAAADNRYVAVGGETCDDAYSPQNDCENAGLAQTEMRTLHYSYLNCAYNNDVNNDWQDGGCMDAIKRNLGYRFVLKKGYFPKDPVKAGTRYSFTLELENEGYASPFNERPLKLILRSQKSGEEFSFDLSGDVRKWYTGPVAVEEAIVTSSGMTAGTYDLFLYLPDKYASIAARPEYAIRLANENTWEETTGYNKLAATLTIQ</sequence>
<evidence type="ECO:0000259" key="1">
    <source>
        <dbReference type="Pfam" id="PF16116"/>
    </source>
</evidence>
<evidence type="ECO:0008006" key="5">
    <source>
        <dbReference type="Google" id="ProtNLM"/>
    </source>
</evidence>
<keyword evidence="4" id="KW-1185">Reference proteome</keyword>
<evidence type="ECO:0000313" key="4">
    <source>
        <dbReference type="Proteomes" id="UP000033121"/>
    </source>
</evidence>
<protein>
    <recommendedName>
        <fullName evidence="5">DUF4832 domain-containing protein</fullName>
    </recommendedName>
</protein>